<name>A0A3M7R7A5_BRAPC</name>
<organism evidence="2 3">
    <name type="scientific">Brachionus plicatilis</name>
    <name type="common">Marine rotifer</name>
    <name type="synonym">Brachionus muelleri</name>
    <dbReference type="NCBI Taxonomy" id="10195"/>
    <lineage>
        <taxon>Eukaryota</taxon>
        <taxon>Metazoa</taxon>
        <taxon>Spiralia</taxon>
        <taxon>Gnathifera</taxon>
        <taxon>Rotifera</taxon>
        <taxon>Eurotatoria</taxon>
        <taxon>Monogononta</taxon>
        <taxon>Pseudotrocha</taxon>
        <taxon>Ploima</taxon>
        <taxon>Brachionidae</taxon>
        <taxon>Brachionus</taxon>
    </lineage>
</organism>
<dbReference type="AlphaFoldDB" id="A0A3M7R7A5"/>
<keyword evidence="1" id="KW-1133">Transmembrane helix</keyword>
<evidence type="ECO:0000313" key="2">
    <source>
        <dbReference type="EMBL" id="RNA19261.1"/>
    </source>
</evidence>
<keyword evidence="3" id="KW-1185">Reference proteome</keyword>
<dbReference type="EMBL" id="REGN01004081">
    <property type="protein sequence ID" value="RNA19261.1"/>
    <property type="molecule type" value="Genomic_DNA"/>
</dbReference>
<evidence type="ECO:0000313" key="3">
    <source>
        <dbReference type="Proteomes" id="UP000276133"/>
    </source>
</evidence>
<protein>
    <submittedName>
        <fullName evidence="2">Uncharacterized protein</fullName>
    </submittedName>
</protein>
<evidence type="ECO:0000256" key="1">
    <source>
        <dbReference type="SAM" id="Phobius"/>
    </source>
</evidence>
<reference evidence="2 3" key="1">
    <citation type="journal article" date="2018" name="Sci. Rep.">
        <title>Genomic signatures of local adaptation to the degree of environmental predictability in rotifers.</title>
        <authorList>
            <person name="Franch-Gras L."/>
            <person name="Hahn C."/>
            <person name="Garcia-Roger E.M."/>
            <person name="Carmona M.J."/>
            <person name="Serra M."/>
            <person name="Gomez A."/>
        </authorList>
    </citation>
    <scope>NUCLEOTIDE SEQUENCE [LARGE SCALE GENOMIC DNA]</scope>
    <source>
        <strain evidence="2">HYR1</strain>
    </source>
</reference>
<keyword evidence="1" id="KW-0472">Membrane</keyword>
<dbReference type="Proteomes" id="UP000276133">
    <property type="component" value="Unassembled WGS sequence"/>
</dbReference>
<dbReference type="OrthoDB" id="8196283at2759"/>
<comment type="caution">
    <text evidence="2">The sequence shown here is derived from an EMBL/GenBank/DDBJ whole genome shotgun (WGS) entry which is preliminary data.</text>
</comment>
<sequence length="100" mass="11859">MQRFAFNLVEKLMLEEKQLCMILIGIACTGLSIFLFLLKKTKFFFLIGLRRQIKNPYFIFFILYNPYPYFKSTLVNPAFDISENSVVRRKSTKKKIKFAS</sequence>
<accession>A0A3M7R7A5</accession>
<keyword evidence="1" id="KW-0812">Transmembrane</keyword>
<dbReference type="PROSITE" id="PS51257">
    <property type="entry name" value="PROKAR_LIPOPROTEIN"/>
    <property type="match status" value="1"/>
</dbReference>
<proteinExistence type="predicted"/>
<feature type="transmembrane region" description="Helical" evidence="1">
    <location>
        <begin position="20"/>
        <end position="38"/>
    </location>
</feature>
<gene>
    <name evidence="2" type="ORF">BpHYR1_012320</name>
</gene>